<gene>
    <name evidence="1" type="ORF">B5G21_03445</name>
</gene>
<keyword evidence="2" id="KW-1185">Reference proteome</keyword>
<reference evidence="2" key="1">
    <citation type="submission" date="2017-04" db="EMBL/GenBank/DDBJ databases">
        <title>Function of individual gut microbiota members based on whole genome sequencing of pure cultures obtained from chicken caecum.</title>
        <authorList>
            <person name="Medvecky M."/>
            <person name="Cejkova D."/>
            <person name="Polansky O."/>
            <person name="Karasova D."/>
            <person name="Kubasova T."/>
            <person name="Cizek A."/>
            <person name="Rychlik I."/>
        </authorList>
    </citation>
    <scope>NUCLEOTIDE SEQUENCE [LARGE SCALE GENOMIC DNA]</scope>
    <source>
        <strain evidence="2">An70</strain>
    </source>
</reference>
<dbReference type="InterPro" id="IPR027417">
    <property type="entry name" value="P-loop_NTPase"/>
</dbReference>
<evidence type="ECO:0000313" key="1">
    <source>
        <dbReference type="EMBL" id="OUN43753.1"/>
    </source>
</evidence>
<dbReference type="EMBL" id="NFHO01000003">
    <property type="protein sequence ID" value="OUN43753.1"/>
    <property type="molecule type" value="Genomic_DNA"/>
</dbReference>
<accession>A0A1Y3U4Q6</accession>
<evidence type="ECO:0000313" key="2">
    <source>
        <dbReference type="Proteomes" id="UP000196560"/>
    </source>
</evidence>
<sequence>MGYQITSGVVPKPQKVLLYGPEGIGKSSLAARFPSPLFIDTEGGSAHLDVRRLPSPSSWSMLLDEVAWVRDFPAECGGTLVVDTADWAESLCQEHVCARAGKSGIEDFGYGKGYVYVKEEFGKLLNLLSECCERGLNVCVTAHAQIVKFEQPDEMGAYDRWELKLARKHTAPMLKEWADAVLFLNYRSIVVKDENGKCKAQNGKDRVMYTTHAATWDAKNRWGLPDELPLDWSYIAPHVPVPSFSAAASVTQAEIEAARDMPVPFDGADVAMEGGDNRGVGEPYAEEPVPPRAPEHLRKLAGMLAEAGIGRQEFVVAVARRTGYVTEGTPFESIAPDLAAWAETVVPQIKQYIDAGMPAEGK</sequence>
<dbReference type="RefSeq" id="WP_087186049.1">
    <property type="nucleotide sequence ID" value="NZ_NFHO01000003.1"/>
</dbReference>
<protein>
    <recommendedName>
        <fullName evidence="3">ATP-binding protein</fullName>
    </recommendedName>
</protein>
<comment type="caution">
    <text evidence="1">The sequence shown here is derived from an EMBL/GenBank/DDBJ whole genome shotgun (WGS) entry which is preliminary data.</text>
</comment>
<evidence type="ECO:0008006" key="3">
    <source>
        <dbReference type="Google" id="ProtNLM"/>
    </source>
</evidence>
<dbReference type="SUPFAM" id="SSF52540">
    <property type="entry name" value="P-loop containing nucleoside triphosphate hydrolases"/>
    <property type="match status" value="1"/>
</dbReference>
<dbReference type="AlphaFoldDB" id="A0A1Y3U4Q6"/>
<name>A0A1Y3U4Q6_9ACTN</name>
<proteinExistence type="predicted"/>
<dbReference type="Proteomes" id="UP000196560">
    <property type="component" value="Unassembled WGS sequence"/>
</dbReference>
<organism evidence="1 2">
    <name type="scientific">Enorma massiliensis</name>
    <dbReference type="NCBI Taxonomy" id="1472761"/>
    <lineage>
        <taxon>Bacteria</taxon>
        <taxon>Bacillati</taxon>
        <taxon>Actinomycetota</taxon>
        <taxon>Coriobacteriia</taxon>
        <taxon>Coriobacteriales</taxon>
        <taxon>Coriobacteriaceae</taxon>
        <taxon>Enorma</taxon>
    </lineage>
</organism>
<dbReference type="Pfam" id="PF13479">
    <property type="entry name" value="AAA_24"/>
    <property type="match status" value="1"/>
</dbReference>